<keyword evidence="3" id="KW-1185">Reference proteome</keyword>
<evidence type="ECO:0000313" key="3">
    <source>
        <dbReference type="Proteomes" id="UP001314205"/>
    </source>
</evidence>
<evidence type="ECO:0000256" key="1">
    <source>
        <dbReference type="SAM" id="MobiDB-lite"/>
    </source>
</evidence>
<comment type="caution">
    <text evidence="2">The sequence shown here is derived from an EMBL/GenBank/DDBJ whole genome shotgun (WGS) entry which is preliminary data.</text>
</comment>
<feature type="compositionally biased region" description="Polar residues" evidence="1">
    <location>
        <begin position="33"/>
        <end position="44"/>
    </location>
</feature>
<dbReference type="Proteomes" id="UP001314205">
    <property type="component" value="Unassembled WGS sequence"/>
</dbReference>
<dbReference type="AlphaFoldDB" id="A0AAV1LEK8"/>
<accession>A0AAV1LEK8</accession>
<evidence type="ECO:0000313" key="2">
    <source>
        <dbReference type="EMBL" id="CAK1592677.1"/>
    </source>
</evidence>
<name>A0AAV1LEK8_9NEOP</name>
<protein>
    <submittedName>
        <fullName evidence="2">Uncharacterized protein</fullName>
    </submittedName>
</protein>
<reference evidence="2 3" key="1">
    <citation type="submission" date="2023-11" db="EMBL/GenBank/DDBJ databases">
        <authorList>
            <person name="Hedman E."/>
            <person name="Englund M."/>
            <person name="Stromberg M."/>
            <person name="Nyberg Akerstrom W."/>
            <person name="Nylinder S."/>
            <person name="Jareborg N."/>
            <person name="Kallberg Y."/>
            <person name="Kronander E."/>
        </authorList>
    </citation>
    <scope>NUCLEOTIDE SEQUENCE [LARGE SCALE GENOMIC DNA]</scope>
</reference>
<gene>
    <name evidence="2" type="ORF">PARMNEM_LOCUS12584</name>
</gene>
<feature type="region of interest" description="Disordered" evidence="1">
    <location>
        <begin position="21"/>
        <end position="44"/>
    </location>
</feature>
<proteinExistence type="predicted"/>
<dbReference type="EMBL" id="CAVLGL010000087">
    <property type="protein sequence ID" value="CAK1592677.1"/>
    <property type="molecule type" value="Genomic_DNA"/>
</dbReference>
<sequence length="130" mass="14210">MEECKILKKIRKLAQKKRVLHLPSSSSDEDCSATPNRTGSEINNKMQTITLDDGIMGQPDHPLSPSTTAAVPIVTEITSEPGPSSVPDAMEVQLDESILSLLGDAECNLIRATSTQRYRISMGTHFTKRT</sequence>
<organism evidence="2 3">
    <name type="scientific">Parnassius mnemosyne</name>
    <name type="common">clouded apollo</name>
    <dbReference type="NCBI Taxonomy" id="213953"/>
    <lineage>
        <taxon>Eukaryota</taxon>
        <taxon>Metazoa</taxon>
        <taxon>Ecdysozoa</taxon>
        <taxon>Arthropoda</taxon>
        <taxon>Hexapoda</taxon>
        <taxon>Insecta</taxon>
        <taxon>Pterygota</taxon>
        <taxon>Neoptera</taxon>
        <taxon>Endopterygota</taxon>
        <taxon>Lepidoptera</taxon>
        <taxon>Glossata</taxon>
        <taxon>Ditrysia</taxon>
        <taxon>Papilionoidea</taxon>
        <taxon>Papilionidae</taxon>
        <taxon>Parnassiinae</taxon>
        <taxon>Parnassini</taxon>
        <taxon>Parnassius</taxon>
        <taxon>Driopa</taxon>
    </lineage>
</organism>